<protein>
    <submittedName>
        <fullName evidence="1">Uncharacterized protein</fullName>
    </submittedName>
</protein>
<name>A0A317XN90_9BASI</name>
<keyword evidence="2" id="KW-1185">Reference proteome</keyword>
<gene>
    <name evidence="1" type="ORF">BCV70DRAFT_117084</name>
</gene>
<dbReference type="InParanoid" id="A0A317XN90"/>
<reference evidence="1 2" key="1">
    <citation type="journal article" date="2018" name="Mol. Biol. Evol.">
        <title>Broad Genomic Sampling Reveals a Smut Pathogenic Ancestry of the Fungal Clade Ustilaginomycotina.</title>
        <authorList>
            <person name="Kijpornyongpan T."/>
            <person name="Mondo S.J."/>
            <person name="Barry K."/>
            <person name="Sandor L."/>
            <person name="Lee J."/>
            <person name="Lipzen A."/>
            <person name="Pangilinan J."/>
            <person name="LaButti K."/>
            <person name="Hainaut M."/>
            <person name="Henrissat B."/>
            <person name="Grigoriev I.V."/>
            <person name="Spatafora J.W."/>
            <person name="Aime M.C."/>
        </authorList>
    </citation>
    <scope>NUCLEOTIDE SEQUENCE [LARGE SCALE GENOMIC DNA]</scope>
    <source>
        <strain evidence="1 2">MCA 3645</strain>
    </source>
</reference>
<evidence type="ECO:0000313" key="1">
    <source>
        <dbReference type="EMBL" id="PWY99347.1"/>
    </source>
</evidence>
<evidence type="ECO:0000313" key="2">
    <source>
        <dbReference type="Proteomes" id="UP000246740"/>
    </source>
</evidence>
<accession>A0A317XN90</accession>
<dbReference type="AlphaFoldDB" id="A0A317XN90"/>
<dbReference type="Proteomes" id="UP000246740">
    <property type="component" value="Unassembled WGS sequence"/>
</dbReference>
<dbReference type="EMBL" id="KZ819195">
    <property type="protein sequence ID" value="PWY99347.1"/>
    <property type="molecule type" value="Genomic_DNA"/>
</dbReference>
<proteinExistence type="predicted"/>
<sequence length="159" mass="17721">MESCGFNVLDLCNKLLSASRMSNMPVSCVVTRWPEFRRCQKPKATRQTQTQTQTRSDGSSCLAEASRISPAACLPVSVISLSGWSPWGQRRCEGGLPRYHFVCHSPFCRPDCRPDIPKSRHRPPNLAPFSSLSRTRLAGALFLRHHSRPLPSQSLEGEA</sequence>
<organism evidence="1 2">
    <name type="scientific">Testicularia cyperi</name>
    <dbReference type="NCBI Taxonomy" id="1882483"/>
    <lineage>
        <taxon>Eukaryota</taxon>
        <taxon>Fungi</taxon>
        <taxon>Dikarya</taxon>
        <taxon>Basidiomycota</taxon>
        <taxon>Ustilaginomycotina</taxon>
        <taxon>Ustilaginomycetes</taxon>
        <taxon>Ustilaginales</taxon>
        <taxon>Anthracoideaceae</taxon>
        <taxon>Testicularia</taxon>
    </lineage>
</organism>